<dbReference type="InterPro" id="IPR000477">
    <property type="entry name" value="RT_dom"/>
</dbReference>
<dbReference type="Pfam" id="PF00075">
    <property type="entry name" value="RNase_H"/>
    <property type="match status" value="1"/>
</dbReference>
<evidence type="ECO:0000256" key="2">
    <source>
        <dbReference type="ARBA" id="ARBA00012180"/>
    </source>
</evidence>
<organism evidence="11 12">
    <name type="scientific">Eudyptula minor</name>
    <name type="common">Little blue penguin</name>
    <name type="synonym">Aptenodytes minor</name>
    <dbReference type="NCBI Taxonomy" id="37083"/>
    <lineage>
        <taxon>Eukaryota</taxon>
        <taxon>Metazoa</taxon>
        <taxon>Chordata</taxon>
        <taxon>Craniata</taxon>
        <taxon>Vertebrata</taxon>
        <taxon>Euteleostomi</taxon>
        <taxon>Archelosauria</taxon>
        <taxon>Archosauria</taxon>
        <taxon>Dinosauria</taxon>
        <taxon>Saurischia</taxon>
        <taxon>Theropoda</taxon>
        <taxon>Coelurosauria</taxon>
        <taxon>Aves</taxon>
        <taxon>Neognathae</taxon>
        <taxon>Neoaves</taxon>
        <taxon>Aequornithes</taxon>
        <taxon>Sphenisciformes</taxon>
        <taxon>Spheniscidae</taxon>
        <taxon>Eudyptula</taxon>
    </lineage>
</organism>
<evidence type="ECO:0000259" key="9">
    <source>
        <dbReference type="PROSITE" id="PS50878"/>
    </source>
</evidence>
<dbReference type="InterPro" id="IPR036397">
    <property type="entry name" value="RNaseH_sf"/>
</dbReference>
<dbReference type="Proteomes" id="UP000782854">
    <property type="component" value="Unassembled WGS sequence"/>
</dbReference>
<dbReference type="SUPFAM" id="SSF56672">
    <property type="entry name" value="DNA/RNA polymerases"/>
    <property type="match status" value="1"/>
</dbReference>
<protein>
    <recommendedName>
        <fullName evidence="2">ribonuclease H</fullName>
        <ecNumber evidence="2">3.1.26.4</ecNumber>
    </recommendedName>
</protein>
<dbReference type="GO" id="GO:0004523">
    <property type="term" value="F:RNA-DNA hybrid ribonuclease activity"/>
    <property type="evidence" value="ECO:0007669"/>
    <property type="project" value="UniProtKB-EC"/>
</dbReference>
<dbReference type="Gene3D" id="3.10.10.10">
    <property type="entry name" value="HIV Type 1 Reverse Transcriptase, subunit A, domain 1"/>
    <property type="match status" value="1"/>
</dbReference>
<dbReference type="Pfam" id="PF00078">
    <property type="entry name" value="RVT_1"/>
    <property type="match status" value="1"/>
</dbReference>
<evidence type="ECO:0000256" key="7">
    <source>
        <dbReference type="ARBA" id="ARBA00022801"/>
    </source>
</evidence>
<dbReference type="InterPro" id="IPR043502">
    <property type="entry name" value="DNA/RNA_pol_sf"/>
</dbReference>
<evidence type="ECO:0000259" key="10">
    <source>
        <dbReference type="PROSITE" id="PS50879"/>
    </source>
</evidence>
<feature type="domain" description="Reverse transcriptase" evidence="9">
    <location>
        <begin position="33"/>
        <end position="220"/>
    </location>
</feature>
<dbReference type="PANTHER" id="PTHR41694">
    <property type="entry name" value="ENDOGENOUS RETROVIRUS GROUP K MEMBER POL PROTEIN"/>
    <property type="match status" value="1"/>
</dbReference>
<dbReference type="InterPro" id="IPR043128">
    <property type="entry name" value="Rev_trsase/Diguanyl_cyclase"/>
</dbReference>
<dbReference type="InterPro" id="IPR010661">
    <property type="entry name" value="RVT_thumb"/>
</dbReference>
<dbReference type="Gene3D" id="3.30.70.270">
    <property type="match status" value="2"/>
</dbReference>
<evidence type="ECO:0000313" key="12">
    <source>
        <dbReference type="Proteomes" id="UP000782854"/>
    </source>
</evidence>
<dbReference type="PROSITE" id="PS50879">
    <property type="entry name" value="RNASE_H_1"/>
    <property type="match status" value="1"/>
</dbReference>
<dbReference type="CDD" id="cd01645">
    <property type="entry name" value="RT_Rtv"/>
    <property type="match status" value="1"/>
</dbReference>
<reference evidence="11" key="1">
    <citation type="journal article" date="2019" name="Gigascience">
        <title>High-coverage genomes to elucidate the evolution of penguins.</title>
        <authorList>
            <person name="Pan H."/>
            <person name="Cole T.L."/>
            <person name="Bi X."/>
            <person name="Fang M."/>
            <person name="Zhou C."/>
            <person name="Yang Z."/>
            <person name="Ksepka D.T."/>
            <person name="Hart T."/>
            <person name="Bouzat J.L."/>
            <person name="Argilla L.S."/>
            <person name="Bertelsen M.F."/>
            <person name="Boersma P.D."/>
            <person name="Bost C.A."/>
            <person name="Cherel Y."/>
            <person name="Dann P."/>
            <person name="Fiddaman S.R."/>
            <person name="Howard P."/>
            <person name="Labuschagne K."/>
            <person name="Mattern T."/>
            <person name="Miller G."/>
            <person name="Parker P."/>
            <person name="Phillips R.A."/>
            <person name="Quillfeldt P."/>
            <person name="Ryan P.G."/>
            <person name="Taylor H."/>
            <person name="Thompson D.R."/>
            <person name="Young M.J."/>
            <person name="Ellegaard M.R."/>
            <person name="Gilbert M.T.P."/>
            <person name="Sinding M.S."/>
            <person name="Pacheco G."/>
            <person name="Shepherd L.D."/>
            <person name="Tennyson A.J.D."/>
            <person name="Grosser S."/>
            <person name="Kay E."/>
            <person name="Nupen L.J."/>
            <person name="Ellenberg U."/>
            <person name="Houston D.M."/>
            <person name="Reeve A.H."/>
            <person name="Johnson K."/>
            <person name="Masello J.F."/>
            <person name="Stracke T."/>
            <person name="McKinlay B."/>
            <person name="Borboroglu P.G."/>
            <person name="Zhang D.X."/>
            <person name="Zhang G."/>
        </authorList>
    </citation>
    <scope>NUCLEOTIDE SEQUENCE</scope>
    <source>
        <strain evidence="11">Gonzo</strain>
    </source>
</reference>
<evidence type="ECO:0000256" key="4">
    <source>
        <dbReference type="ARBA" id="ARBA00022695"/>
    </source>
</evidence>
<dbReference type="PROSITE" id="PS50878">
    <property type="entry name" value="RT_POL"/>
    <property type="match status" value="1"/>
</dbReference>
<keyword evidence="5" id="KW-0540">Nuclease</keyword>
<dbReference type="Gene3D" id="3.30.420.10">
    <property type="entry name" value="Ribonuclease H-like superfamily/Ribonuclease H"/>
    <property type="match status" value="1"/>
</dbReference>
<dbReference type="GO" id="GO:0035613">
    <property type="term" value="F:RNA stem-loop binding"/>
    <property type="evidence" value="ECO:0007669"/>
    <property type="project" value="TreeGrafter"/>
</dbReference>
<dbReference type="GO" id="GO:0003964">
    <property type="term" value="F:RNA-directed DNA polymerase activity"/>
    <property type="evidence" value="ECO:0007669"/>
    <property type="project" value="UniProtKB-KW"/>
</dbReference>
<dbReference type="EMBL" id="VULC01002579">
    <property type="protein sequence ID" value="KAF1553112.1"/>
    <property type="molecule type" value="Genomic_DNA"/>
</dbReference>
<comment type="caution">
    <text evidence="11">The sequence shown here is derived from an EMBL/GenBank/DDBJ whole genome shotgun (WGS) entry which is preliminary data.</text>
</comment>
<name>A0A8J4KAW2_EUDMI</name>
<evidence type="ECO:0000256" key="5">
    <source>
        <dbReference type="ARBA" id="ARBA00022722"/>
    </source>
</evidence>
<gene>
    <name evidence="11" type="primary">ERVK-11_1</name>
    <name evidence="11" type="ORF">FQV19_0014757</name>
</gene>
<keyword evidence="4" id="KW-0548">Nucleotidyltransferase</keyword>
<proteinExistence type="inferred from homology"/>
<evidence type="ECO:0000256" key="3">
    <source>
        <dbReference type="ARBA" id="ARBA00022679"/>
    </source>
</evidence>
<evidence type="ECO:0000313" key="11">
    <source>
        <dbReference type="EMBL" id="KAF1553112.1"/>
    </source>
</evidence>
<accession>A0A8J4KAW2</accession>
<sequence length="555" mass="63202">PLTWVSDDPVWVDQWPMTDERLQITKQLVAEQLTLGHIRPSVSPWNTPIFVIPKKNGKWRLLHDLRKINAQMMPMGALQPGMPSPNMLPAGWHILIIDLKDCFFTIPLHPQDTQRFAFSVPSVNKAAPSERYEWVVLPQGMKNSPTLCQLYVAWALQPLRQEWTDTIIYHYMDDILCCQAQPFTIKDIQQLTTLLANKGLVVASEKVQKSAPWKYLGWTIEAAKIRPQKLTLKTPLNTLTDIQTVLGDIQWVHNCAGISNVDIMPLTELLRGKHPADQILLTEKHRAALQHIVEKLSAAWTTRRLLDLQISLLIYGGKAKLQQLTNHNSFYILEWVFLRVQPCISVQTRPESVSELIRKGRSRILELTGQEPADISIPVSAVDLEWWMRNSLPIQEALLGFEGVVHSQQPQGKLWQIIRRNQWLEKPKVVDRPIPGGITVYTDAGKRSKRAVCVWPEAGQWHKQFLSGQEGDTLQTLELTAVVWALEHWLNLPLNVVTDSLYVAGLVPRIQDALIKEASNPLLGRLFVRLRSVISQRTAPCAVIHIRSHQWDLGL</sequence>
<dbReference type="EC" id="3.1.26.4" evidence="2"/>
<keyword evidence="8" id="KW-0695">RNA-directed DNA polymerase</keyword>
<feature type="non-terminal residue" evidence="11">
    <location>
        <position position="555"/>
    </location>
</feature>
<dbReference type="Pfam" id="PF06817">
    <property type="entry name" value="RVT_thumb"/>
    <property type="match status" value="1"/>
</dbReference>
<dbReference type="InterPro" id="IPR002156">
    <property type="entry name" value="RNaseH_domain"/>
</dbReference>
<evidence type="ECO:0000256" key="1">
    <source>
        <dbReference type="ARBA" id="ARBA00010879"/>
    </source>
</evidence>
<evidence type="ECO:0000256" key="8">
    <source>
        <dbReference type="ARBA" id="ARBA00022918"/>
    </source>
</evidence>
<keyword evidence="6" id="KW-0255">Endonuclease</keyword>
<keyword evidence="12" id="KW-1185">Reference proteome</keyword>
<dbReference type="OrthoDB" id="6773263at2759"/>
<keyword evidence="3" id="KW-0808">Transferase</keyword>
<evidence type="ECO:0000256" key="6">
    <source>
        <dbReference type="ARBA" id="ARBA00022759"/>
    </source>
</evidence>
<feature type="non-terminal residue" evidence="11">
    <location>
        <position position="1"/>
    </location>
</feature>
<keyword evidence="7" id="KW-0378">Hydrolase</keyword>
<feature type="domain" description="RNase H type-1" evidence="10">
    <location>
        <begin position="434"/>
        <end position="555"/>
    </location>
</feature>
<comment type="similarity">
    <text evidence="1">Belongs to the beta type-B retroviral polymerase family. HERV class-II K(HML-2) pol subfamily.</text>
</comment>
<dbReference type="AlphaFoldDB" id="A0A8J4KAW2"/>
<dbReference type="PANTHER" id="PTHR41694:SF3">
    <property type="entry name" value="RNA-DIRECTED DNA POLYMERASE-RELATED"/>
    <property type="match status" value="1"/>
</dbReference>